<comment type="caution">
    <text evidence="1">The sequence shown here is derived from an EMBL/GenBank/DDBJ whole genome shotgun (WGS) entry which is preliminary data.</text>
</comment>
<dbReference type="GO" id="GO:0016833">
    <property type="term" value="F:oxo-acid-lyase activity"/>
    <property type="evidence" value="ECO:0007669"/>
    <property type="project" value="UniProtKB-ARBA"/>
</dbReference>
<sequence>MVQVRKTTLLKKLINDPEILVMPGAYDVLSARLIEAAGFKAVQCSGFGFAASLLGLPDIGILSSTQMLEITRSICHAVDIPVMADGDNGFGNAVNTYYTVLEFEAAGAAGINLEDQISPKRCGHITGKQCISAEEMVLKIKAAREAARDPDFVINARTDAYMVYGEEEAIRRGNMYAKAGADLIFVEAVTSVEGIKRVIKGIDAPVSINLLQGGRTPLVTIQELQEWGAARVSIPVTSIMAAAWGVKQALEYIKEKGTIKDLPGVIGFEEFESLVKLDKIRDLESRYLTEDEIALRYQGRDGLEKAKKELH</sequence>
<name>A0A0T5XDP1_9BACT</name>
<dbReference type="Pfam" id="PF13714">
    <property type="entry name" value="PEP_mutase"/>
    <property type="match status" value="1"/>
</dbReference>
<reference evidence="2" key="1">
    <citation type="submission" date="2012-09" db="EMBL/GenBank/DDBJ databases">
        <authorList>
            <person name="Weinstock G."/>
            <person name="Sodergren E."/>
            <person name="Clifton S."/>
            <person name="Fulton L."/>
            <person name="Fulton B."/>
            <person name="Courtney L."/>
            <person name="Fronick C."/>
            <person name="Harrison M."/>
            <person name="Strong C."/>
            <person name="Farmer C."/>
            <person name="Delehaunty K."/>
            <person name="Markovic C."/>
            <person name="Hall O."/>
            <person name="Minx P."/>
            <person name="Tomlinson C."/>
            <person name="Mitreva M."/>
            <person name="Nelson J."/>
            <person name="Hou S."/>
            <person name="Wollam A."/>
            <person name="Pepin K.H."/>
            <person name="Johnson M."/>
            <person name="Bhonagiri V."/>
            <person name="Nash W.E."/>
            <person name="Suruliraj S."/>
            <person name="Warren W."/>
            <person name="Chinwalla A."/>
            <person name="Mardis E.R."/>
            <person name="Wilson R.K."/>
        </authorList>
    </citation>
    <scope>NUCLEOTIDE SEQUENCE [LARGE SCALE GENOMIC DNA]</scope>
    <source>
        <strain evidence="2">OS1</strain>
    </source>
</reference>
<dbReference type="STRING" id="592015.HMPREF1705_03757"/>
<dbReference type="SUPFAM" id="SSF51621">
    <property type="entry name" value="Phosphoenolpyruvate/pyruvate domain"/>
    <property type="match status" value="1"/>
</dbReference>
<dbReference type="CDD" id="cd00377">
    <property type="entry name" value="ICL_PEPM"/>
    <property type="match status" value="1"/>
</dbReference>
<evidence type="ECO:0000313" key="2">
    <source>
        <dbReference type="Proteomes" id="UP000005273"/>
    </source>
</evidence>
<gene>
    <name evidence="1" type="ORF">HMPREF1705_03757</name>
</gene>
<proteinExistence type="predicted"/>
<dbReference type="InterPro" id="IPR015813">
    <property type="entry name" value="Pyrv/PenolPyrv_kinase-like_dom"/>
</dbReference>
<organism evidence="1 2">
    <name type="scientific">Acetomicrobium hydrogeniformans ATCC BAA-1850</name>
    <dbReference type="NCBI Taxonomy" id="592015"/>
    <lineage>
        <taxon>Bacteria</taxon>
        <taxon>Thermotogati</taxon>
        <taxon>Synergistota</taxon>
        <taxon>Synergistia</taxon>
        <taxon>Synergistales</taxon>
        <taxon>Acetomicrobiaceae</taxon>
        <taxon>Acetomicrobium</taxon>
    </lineage>
</organism>
<dbReference type="PANTHER" id="PTHR42905:SF5">
    <property type="entry name" value="CARBOXYVINYL-CARBOXYPHOSPHONATE PHOSPHORYLMUTASE, CHLOROPLASTIC"/>
    <property type="match status" value="1"/>
</dbReference>
<accession>A0A0T5XDP1</accession>
<dbReference type="eggNOG" id="COG2513">
    <property type="taxonomic scope" value="Bacteria"/>
</dbReference>
<evidence type="ECO:0000313" key="1">
    <source>
        <dbReference type="EMBL" id="KRT36475.1"/>
    </source>
</evidence>
<dbReference type="Gene3D" id="3.20.20.60">
    <property type="entry name" value="Phosphoenolpyruvate-binding domains"/>
    <property type="match status" value="1"/>
</dbReference>
<dbReference type="PANTHER" id="PTHR42905">
    <property type="entry name" value="PHOSPHOENOLPYRUVATE CARBOXYLASE"/>
    <property type="match status" value="1"/>
</dbReference>
<dbReference type="Proteomes" id="UP000005273">
    <property type="component" value="Unassembled WGS sequence"/>
</dbReference>
<keyword evidence="2" id="KW-1185">Reference proteome</keyword>
<dbReference type="InterPro" id="IPR039556">
    <property type="entry name" value="ICL/PEPM"/>
</dbReference>
<protein>
    <submittedName>
        <fullName evidence="1">Putative carboxyvinyl-carboxyphosphonate phosphorylmutase</fullName>
    </submittedName>
</protein>
<dbReference type="AlphaFoldDB" id="A0A0T5XDP1"/>
<dbReference type="InterPro" id="IPR040442">
    <property type="entry name" value="Pyrv_kinase-like_dom_sf"/>
</dbReference>
<dbReference type="EMBL" id="ACJX03000001">
    <property type="protein sequence ID" value="KRT36475.1"/>
    <property type="molecule type" value="Genomic_DNA"/>
</dbReference>